<dbReference type="AlphaFoldDB" id="A0AAV9G5N1"/>
<dbReference type="Proteomes" id="UP001321760">
    <property type="component" value="Unassembled WGS sequence"/>
</dbReference>
<reference evidence="2" key="1">
    <citation type="journal article" date="2023" name="Mol. Phylogenet. Evol.">
        <title>Genome-scale phylogeny and comparative genomics of the fungal order Sordariales.</title>
        <authorList>
            <person name="Hensen N."/>
            <person name="Bonometti L."/>
            <person name="Westerberg I."/>
            <person name="Brannstrom I.O."/>
            <person name="Guillou S."/>
            <person name="Cros-Aarteil S."/>
            <person name="Calhoun S."/>
            <person name="Haridas S."/>
            <person name="Kuo A."/>
            <person name="Mondo S."/>
            <person name="Pangilinan J."/>
            <person name="Riley R."/>
            <person name="LaButti K."/>
            <person name="Andreopoulos B."/>
            <person name="Lipzen A."/>
            <person name="Chen C."/>
            <person name="Yan M."/>
            <person name="Daum C."/>
            <person name="Ng V."/>
            <person name="Clum A."/>
            <person name="Steindorff A."/>
            <person name="Ohm R.A."/>
            <person name="Martin F."/>
            <person name="Silar P."/>
            <person name="Natvig D.O."/>
            <person name="Lalanne C."/>
            <person name="Gautier V."/>
            <person name="Ament-Velasquez S.L."/>
            <person name="Kruys A."/>
            <person name="Hutchinson M.I."/>
            <person name="Powell A.J."/>
            <person name="Barry K."/>
            <person name="Miller A.N."/>
            <person name="Grigoriev I.V."/>
            <person name="Debuchy R."/>
            <person name="Gladieux P."/>
            <person name="Hiltunen Thoren M."/>
            <person name="Johannesson H."/>
        </authorList>
    </citation>
    <scope>NUCLEOTIDE SEQUENCE</scope>
    <source>
        <strain evidence="2">PSN243</strain>
    </source>
</reference>
<dbReference type="Pfam" id="PF13391">
    <property type="entry name" value="HNH_2"/>
    <property type="match status" value="1"/>
</dbReference>
<keyword evidence="3" id="KW-1185">Reference proteome</keyword>
<gene>
    <name evidence="2" type="ORF">QBC34DRAFT_311100</name>
</gene>
<evidence type="ECO:0000313" key="3">
    <source>
        <dbReference type="Proteomes" id="UP001321760"/>
    </source>
</evidence>
<name>A0AAV9G5N1_9PEZI</name>
<dbReference type="EMBL" id="MU865994">
    <property type="protein sequence ID" value="KAK4443399.1"/>
    <property type="molecule type" value="Genomic_DNA"/>
</dbReference>
<feature type="domain" description="HNH nuclease" evidence="1">
    <location>
        <begin position="175"/>
        <end position="281"/>
    </location>
</feature>
<evidence type="ECO:0000313" key="2">
    <source>
        <dbReference type="EMBL" id="KAK4443399.1"/>
    </source>
</evidence>
<sequence length="377" mass="42174">MAPSRRHQSSLEGVIDFYAAEQPFSNAEERDQAIRKFRRIVGYFEALEPPVRSSARYNRPALVRLTFEYARSPASEDKFLNAFFRSLALGVLDESVDLDDDDVVAEFRELLFGFADFLVNNFFLPIRTATNITPQPSPVYHARVQQVQRVQDVVGTPGRFSALRRTCLVRDRHRCVITRAFDVTEAKARWRQLPAKDDDGNPLGGNDAYGYLEVAHIIPCALTKEEGGELNKSRKAAIAILNMLDNGIIYLIEGSDNNRSSNAITLGREMHQCFGHFDIFFKRVADTPPNTYQIQTFLPFLAEGRFPITRTLFAHPSIDPPSERLLALHSAMSHILHLSGAGDYVQAMLNNMETGVVQSDGSTQLGVLVGLALRSKG</sequence>
<accession>A0AAV9G5N1</accession>
<proteinExistence type="predicted"/>
<comment type="caution">
    <text evidence="2">The sequence shown here is derived from an EMBL/GenBank/DDBJ whole genome shotgun (WGS) entry which is preliminary data.</text>
</comment>
<organism evidence="2 3">
    <name type="scientific">Podospora aff. communis PSN243</name>
    <dbReference type="NCBI Taxonomy" id="3040156"/>
    <lineage>
        <taxon>Eukaryota</taxon>
        <taxon>Fungi</taxon>
        <taxon>Dikarya</taxon>
        <taxon>Ascomycota</taxon>
        <taxon>Pezizomycotina</taxon>
        <taxon>Sordariomycetes</taxon>
        <taxon>Sordariomycetidae</taxon>
        <taxon>Sordariales</taxon>
        <taxon>Podosporaceae</taxon>
        <taxon>Podospora</taxon>
    </lineage>
</organism>
<evidence type="ECO:0000259" key="1">
    <source>
        <dbReference type="Pfam" id="PF13391"/>
    </source>
</evidence>
<dbReference type="InterPro" id="IPR003615">
    <property type="entry name" value="HNH_nuc"/>
</dbReference>
<reference evidence="2" key="2">
    <citation type="submission" date="2023-05" db="EMBL/GenBank/DDBJ databases">
        <authorList>
            <consortium name="Lawrence Berkeley National Laboratory"/>
            <person name="Steindorff A."/>
            <person name="Hensen N."/>
            <person name="Bonometti L."/>
            <person name="Westerberg I."/>
            <person name="Brannstrom I.O."/>
            <person name="Guillou S."/>
            <person name="Cros-Aarteil S."/>
            <person name="Calhoun S."/>
            <person name="Haridas S."/>
            <person name="Kuo A."/>
            <person name="Mondo S."/>
            <person name="Pangilinan J."/>
            <person name="Riley R."/>
            <person name="Labutti K."/>
            <person name="Andreopoulos B."/>
            <person name="Lipzen A."/>
            <person name="Chen C."/>
            <person name="Yanf M."/>
            <person name="Daum C."/>
            <person name="Ng V."/>
            <person name="Clum A."/>
            <person name="Ohm R."/>
            <person name="Martin F."/>
            <person name="Silar P."/>
            <person name="Natvig D."/>
            <person name="Lalanne C."/>
            <person name="Gautier V."/>
            <person name="Ament-Velasquez S.L."/>
            <person name="Kruys A."/>
            <person name="Hutchinson M.I."/>
            <person name="Powell A.J."/>
            <person name="Barry K."/>
            <person name="Miller A.N."/>
            <person name="Grigoriev I.V."/>
            <person name="Debuchy R."/>
            <person name="Gladieux P."/>
            <person name="Thoren M.H."/>
            <person name="Johannesson H."/>
        </authorList>
    </citation>
    <scope>NUCLEOTIDE SEQUENCE</scope>
    <source>
        <strain evidence="2">PSN243</strain>
    </source>
</reference>
<protein>
    <recommendedName>
        <fullName evidence="1">HNH nuclease domain-containing protein</fullName>
    </recommendedName>
</protein>